<dbReference type="Proteomes" id="UP000799441">
    <property type="component" value="Unassembled WGS sequence"/>
</dbReference>
<dbReference type="GO" id="GO:0005794">
    <property type="term" value="C:Golgi apparatus"/>
    <property type="evidence" value="ECO:0007669"/>
    <property type="project" value="UniProtKB-SubCell"/>
</dbReference>
<dbReference type="GO" id="GO:0006869">
    <property type="term" value="P:lipid transport"/>
    <property type="evidence" value="ECO:0007669"/>
    <property type="project" value="UniProtKB-KW"/>
</dbReference>
<proteinExistence type="inferred from homology"/>
<evidence type="ECO:0000256" key="1">
    <source>
        <dbReference type="ARBA" id="ARBA00004123"/>
    </source>
</evidence>
<accession>A0A9P4UPX8</accession>
<sequence>MWNWAKQTVGITEPVYGPSAIQPVSQQSTGYTETTKNDLKWECMDSTNVETKTFYFTSDSGHLGLVQVIYSNVMGIRTTAQFSTKIFSQEPGKPHLWASDNLTNFTFSGDGLNFKGDGCSMDISEDGKSYHIKSNINKQSIVDVTFTQDAPGFVAGKNGTSYYGTDPKNPWGRMRHIFWPRCIVEGNIITQQGPVDLKGRGFFVHALQGMKPHFAAGRWNFINFQSPTYSAVMMQFTTPESYGHTVVNVGGIAKKGELLGAGTSGTLVHEGTKPDSDNEWPEPTGLKVNWSAESKDGNKVEAELSGSLGPRVDRVDVMGELPKFVKQIATSASGTKPYIYQYSPKLTLKINDNGEQKEEEGQLFMEATFIS</sequence>
<dbReference type="InterPro" id="IPR023374">
    <property type="entry name" value="AttH-like_dom_sf"/>
</dbReference>
<evidence type="ECO:0000256" key="2">
    <source>
        <dbReference type="ARBA" id="ARBA00004406"/>
    </source>
</evidence>
<evidence type="ECO:0000313" key="20">
    <source>
        <dbReference type="Proteomes" id="UP000799441"/>
    </source>
</evidence>
<comment type="caution">
    <text evidence="19">The sequence shown here is derived from an EMBL/GenBank/DDBJ whole genome shotgun (WGS) entry which is preliminary data.</text>
</comment>
<evidence type="ECO:0000256" key="13">
    <source>
        <dbReference type="ARBA" id="ARBA00058755"/>
    </source>
</evidence>
<dbReference type="Pfam" id="PF08622">
    <property type="entry name" value="Svf1"/>
    <property type="match status" value="1"/>
</dbReference>
<evidence type="ECO:0000256" key="12">
    <source>
        <dbReference type="ARBA" id="ARBA00046302"/>
    </source>
</evidence>
<dbReference type="AlphaFoldDB" id="A0A9P4UPX8"/>
<feature type="domain" description="Svf1-like C-terminal" evidence="18">
    <location>
        <begin position="210"/>
        <end position="371"/>
    </location>
</feature>
<reference evidence="19" key="1">
    <citation type="journal article" date="2020" name="Stud. Mycol.">
        <title>101 Dothideomycetes genomes: a test case for predicting lifestyles and emergence of pathogens.</title>
        <authorList>
            <person name="Haridas S."/>
            <person name="Albert R."/>
            <person name="Binder M."/>
            <person name="Bloem J."/>
            <person name="Labutti K."/>
            <person name="Salamov A."/>
            <person name="Andreopoulos B."/>
            <person name="Baker S."/>
            <person name="Barry K."/>
            <person name="Bills G."/>
            <person name="Bluhm B."/>
            <person name="Cannon C."/>
            <person name="Castanera R."/>
            <person name="Culley D."/>
            <person name="Daum C."/>
            <person name="Ezra D."/>
            <person name="Gonzalez J."/>
            <person name="Henrissat B."/>
            <person name="Kuo A."/>
            <person name="Liang C."/>
            <person name="Lipzen A."/>
            <person name="Lutzoni F."/>
            <person name="Magnuson J."/>
            <person name="Mondo S."/>
            <person name="Nolan M."/>
            <person name="Ohm R."/>
            <person name="Pangilinan J."/>
            <person name="Park H.-J."/>
            <person name="Ramirez L."/>
            <person name="Alfaro M."/>
            <person name="Sun H."/>
            <person name="Tritt A."/>
            <person name="Yoshinaga Y."/>
            <person name="Zwiers L.-H."/>
            <person name="Turgeon B."/>
            <person name="Goodwin S."/>
            <person name="Spatafora J."/>
            <person name="Crous P."/>
            <person name="Grigoriev I."/>
        </authorList>
    </citation>
    <scope>NUCLEOTIDE SEQUENCE</scope>
    <source>
        <strain evidence="19">CBS 116435</strain>
    </source>
</reference>
<comment type="similarity">
    <text evidence="4">Belongs to the SVF1 family.</text>
</comment>
<comment type="subcellular location">
    <subcellularLocation>
        <location evidence="3">Cytoplasm</location>
    </subcellularLocation>
    <subcellularLocation>
        <location evidence="2">Endoplasmic reticulum membrane</location>
        <topology evidence="2">Peripheral membrane protein</topology>
    </subcellularLocation>
    <subcellularLocation>
        <location evidence="12">Golgi apparatus</location>
        <location evidence="12">cis-Golgi network membrane</location>
        <topology evidence="12">Peripheral membrane protein</topology>
    </subcellularLocation>
    <subcellularLocation>
        <location evidence="1">Nucleus</location>
    </subcellularLocation>
</comment>
<keyword evidence="9" id="KW-0445">Lipid transport</keyword>
<dbReference type="InterPro" id="IPR033394">
    <property type="entry name" value="Svf1-like_C"/>
</dbReference>
<organism evidence="19 20">
    <name type="scientific">Polychaeton citri CBS 116435</name>
    <dbReference type="NCBI Taxonomy" id="1314669"/>
    <lineage>
        <taxon>Eukaryota</taxon>
        <taxon>Fungi</taxon>
        <taxon>Dikarya</taxon>
        <taxon>Ascomycota</taxon>
        <taxon>Pezizomycotina</taxon>
        <taxon>Dothideomycetes</taxon>
        <taxon>Dothideomycetidae</taxon>
        <taxon>Capnodiales</taxon>
        <taxon>Capnodiaceae</taxon>
        <taxon>Polychaeton</taxon>
    </lineage>
</organism>
<keyword evidence="5" id="KW-0813">Transport</keyword>
<keyword evidence="20" id="KW-1185">Reference proteome</keyword>
<evidence type="ECO:0000256" key="7">
    <source>
        <dbReference type="ARBA" id="ARBA00022824"/>
    </source>
</evidence>
<evidence type="ECO:0000313" key="19">
    <source>
        <dbReference type="EMBL" id="KAF2723912.1"/>
    </source>
</evidence>
<dbReference type="PANTHER" id="PTHR47107:SF1">
    <property type="entry name" value="CERAMIDE-BINDING PROTEIN SVF1-RELATED"/>
    <property type="match status" value="1"/>
</dbReference>
<dbReference type="Gene3D" id="2.40.370.10">
    <property type="entry name" value="AttH-like domain"/>
    <property type="match status" value="1"/>
</dbReference>
<evidence type="ECO:0000256" key="14">
    <source>
        <dbReference type="ARBA" id="ARBA00069547"/>
    </source>
</evidence>
<evidence type="ECO:0000256" key="16">
    <source>
        <dbReference type="ARBA" id="ARBA00081132"/>
    </source>
</evidence>
<evidence type="ECO:0000256" key="6">
    <source>
        <dbReference type="ARBA" id="ARBA00022490"/>
    </source>
</evidence>
<dbReference type="InterPro" id="IPR013931">
    <property type="entry name" value="Svf1-like_N"/>
</dbReference>
<name>A0A9P4UPX8_9PEZI</name>
<protein>
    <recommendedName>
        <fullName evidence="15">Ceramide-binding protein SVF1</fullName>
    </recommendedName>
    <alternativeName>
        <fullName evidence="14">Ceramide-binding protein svf1</fullName>
    </alternativeName>
    <alternativeName>
        <fullName evidence="16">Survival factor 1</fullName>
    </alternativeName>
</protein>
<evidence type="ECO:0000259" key="18">
    <source>
        <dbReference type="Pfam" id="PF17187"/>
    </source>
</evidence>
<dbReference type="OrthoDB" id="2590239at2759"/>
<comment type="function">
    <text evidence="13">Ceramide-binding protein that may transfer ceramides from the endoplasmic reticulum membrane to the cis-Golgi network membrane, and is thereby required for the biosynthesis of complex sphingolipids.</text>
</comment>
<keyword evidence="10" id="KW-0472">Membrane</keyword>
<evidence type="ECO:0000256" key="11">
    <source>
        <dbReference type="ARBA" id="ARBA00023242"/>
    </source>
</evidence>
<evidence type="ECO:0000259" key="17">
    <source>
        <dbReference type="Pfam" id="PF08622"/>
    </source>
</evidence>
<dbReference type="GO" id="GO:0005789">
    <property type="term" value="C:endoplasmic reticulum membrane"/>
    <property type="evidence" value="ECO:0007669"/>
    <property type="project" value="UniProtKB-SubCell"/>
</dbReference>
<dbReference type="GO" id="GO:0005634">
    <property type="term" value="C:nucleus"/>
    <property type="evidence" value="ECO:0007669"/>
    <property type="project" value="UniProtKB-SubCell"/>
</dbReference>
<dbReference type="SUPFAM" id="SSF159245">
    <property type="entry name" value="AttH-like"/>
    <property type="match status" value="1"/>
</dbReference>
<keyword evidence="11" id="KW-0539">Nucleus</keyword>
<evidence type="ECO:0000256" key="10">
    <source>
        <dbReference type="ARBA" id="ARBA00023136"/>
    </source>
</evidence>
<evidence type="ECO:0000256" key="8">
    <source>
        <dbReference type="ARBA" id="ARBA00023034"/>
    </source>
</evidence>
<gene>
    <name evidence="19" type="ORF">K431DRAFT_282607</name>
</gene>
<evidence type="ECO:0000256" key="4">
    <source>
        <dbReference type="ARBA" id="ARBA00009069"/>
    </source>
</evidence>
<keyword evidence="7" id="KW-0256">Endoplasmic reticulum</keyword>
<evidence type="ECO:0000256" key="9">
    <source>
        <dbReference type="ARBA" id="ARBA00023055"/>
    </source>
</evidence>
<keyword evidence="6" id="KW-0963">Cytoplasm</keyword>
<dbReference type="EMBL" id="MU003774">
    <property type="protein sequence ID" value="KAF2723912.1"/>
    <property type="molecule type" value="Genomic_DNA"/>
</dbReference>
<evidence type="ECO:0000256" key="15">
    <source>
        <dbReference type="ARBA" id="ARBA00073016"/>
    </source>
</evidence>
<evidence type="ECO:0000256" key="3">
    <source>
        <dbReference type="ARBA" id="ARBA00004496"/>
    </source>
</evidence>
<dbReference type="PANTHER" id="PTHR47107">
    <property type="entry name" value="SVF1-LIKE PROTEIN YDR222W-RELATED"/>
    <property type="match status" value="1"/>
</dbReference>
<keyword evidence="8" id="KW-0333">Golgi apparatus</keyword>
<dbReference type="InterPro" id="IPR051385">
    <property type="entry name" value="Ceramide-binding_SVF1"/>
</dbReference>
<feature type="domain" description="Svf1-like N-terminal" evidence="17">
    <location>
        <begin position="49"/>
        <end position="208"/>
    </location>
</feature>
<dbReference type="GO" id="GO:0006979">
    <property type="term" value="P:response to oxidative stress"/>
    <property type="evidence" value="ECO:0007669"/>
    <property type="project" value="InterPro"/>
</dbReference>
<evidence type="ECO:0000256" key="5">
    <source>
        <dbReference type="ARBA" id="ARBA00022448"/>
    </source>
</evidence>
<dbReference type="Pfam" id="PF17187">
    <property type="entry name" value="Svf1_C"/>
    <property type="match status" value="1"/>
</dbReference>
<dbReference type="FunFam" id="2.40.370.10:FF:000001">
    <property type="entry name" value="Survival factor 1"/>
    <property type="match status" value="1"/>
</dbReference>